<protein>
    <submittedName>
        <fullName evidence="1">Uncharacterized protein</fullName>
    </submittedName>
</protein>
<dbReference type="EMBL" id="JAKOGI010000466">
    <property type="protein sequence ID" value="KAJ8434588.1"/>
    <property type="molecule type" value="Genomic_DNA"/>
</dbReference>
<organism evidence="1 2">
    <name type="scientific">Carnegiea gigantea</name>
    <dbReference type="NCBI Taxonomy" id="171969"/>
    <lineage>
        <taxon>Eukaryota</taxon>
        <taxon>Viridiplantae</taxon>
        <taxon>Streptophyta</taxon>
        <taxon>Embryophyta</taxon>
        <taxon>Tracheophyta</taxon>
        <taxon>Spermatophyta</taxon>
        <taxon>Magnoliopsida</taxon>
        <taxon>eudicotyledons</taxon>
        <taxon>Gunneridae</taxon>
        <taxon>Pentapetalae</taxon>
        <taxon>Caryophyllales</taxon>
        <taxon>Cactineae</taxon>
        <taxon>Cactaceae</taxon>
        <taxon>Cactoideae</taxon>
        <taxon>Echinocereeae</taxon>
        <taxon>Carnegiea</taxon>
    </lineage>
</organism>
<sequence>MKHVMCSIGNNKSPGPNGFASYFLKNSWDSGGQDVCKDFFIHGKLLGQVNATTLAMVPKEMSFIEPQFTLNNKQRPTQVLSKLDGILVNGAMISKYYDAFHKDFFIHDKLLGQVNATTLAMVPKVFNPMKPSDLRLIACFDSIYKCITKVLSERMELVL</sequence>
<keyword evidence="2" id="KW-1185">Reference proteome</keyword>
<evidence type="ECO:0000313" key="2">
    <source>
        <dbReference type="Proteomes" id="UP001153076"/>
    </source>
</evidence>
<accession>A0A9Q1K0N9</accession>
<evidence type="ECO:0000313" key="1">
    <source>
        <dbReference type="EMBL" id="KAJ8434588.1"/>
    </source>
</evidence>
<dbReference type="Proteomes" id="UP001153076">
    <property type="component" value="Unassembled WGS sequence"/>
</dbReference>
<gene>
    <name evidence="1" type="ORF">Cgig2_014539</name>
</gene>
<comment type="caution">
    <text evidence="1">The sequence shown here is derived from an EMBL/GenBank/DDBJ whole genome shotgun (WGS) entry which is preliminary data.</text>
</comment>
<dbReference type="AlphaFoldDB" id="A0A9Q1K0N9"/>
<proteinExistence type="predicted"/>
<name>A0A9Q1K0N9_9CARY</name>
<reference evidence="1" key="1">
    <citation type="submission" date="2022-04" db="EMBL/GenBank/DDBJ databases">
        <title>Carnegiea gigantea Genome sequencing and assembly v2.</title>
        <authorList>
            <person name="Copetti D."/>
            <person name="Sanderson M.J."/>
            <person name="Burquez A."/>
            <person name="Wojciechowski M.F."/>
        </authorList>
    </citation>
    <scope>NUCLEOTIDE SEQUENCE</scope>
    <source>
        <strain evidence="1">SGP5-SGP5p</strain>
        <tissue evidence="1">Aerial part</tissue>
    </source>
</reference>
<dbReference type="OrthoDB" id="1934719at2759"/>